<protein>
    <recommendedName>
        <fullName evidence="7">Two-component system response regulator</fullName>
    </recommendedName>
</protein>
<dbReference type="SMART" id="SM00448">
    <property type="entry name" value="REC"/>
    <property type="match status" value="1"/>
</dbReference>
<gene>
    <name evidence="5" type="ORF">A2W05_08030</name>
</gene>
<dbReference type="InterPro" id="IPR003607">
    <property type="entry name" value="HD/PDEase_dom"/>
</dbReference>
<comment type="caution">
    <text evidence="5">The sequence shown here is derived from an EMBL/GenBank/DDBJ whole genome shotgun (WGS) entry which is preliminary data.</text>
</comment>
<dbReference type="PANTHER" id="PTHR45228:SF4">
    <property type="entry name" value="LIPOPROTEIN"/>
    <property type="match status" value="1"/>
</dbReference>
<evidence type="ECO:0000259" key="4">
    <source>
        <dbReference type="PROSITE" id="PS51832"/>
    </source>
</evidence>
<evidence type="ECO:0008006" key="7">
    <source>
        <dbReference type="Google" id="ProtNLM"/>
    </source>
</evidence>
<dbReference type="InterPro" id="IPR001789">
    <property type="entry name" value="Sig_transdc_resp-reg_receiver"/>
</dbReference>
<dbReference type="InterPro" id="IPR011006">
    <property type="entry name" value="CheY-like_superfamily"/>
</dbReference>
<reference evidence="5 6" key="1">
    <citation type="journal article" date="2016" name="Nat. Commun.">
        <title>Thousands of microbial genomes shed light on interconnected biogeochemical processes in an aquifer system.</title>
        <authorList>
            <person name="Anantharaman K."/>
            <person name="Brown C.T."/>
            <person name="Hug L.A."/>
            <person name="Sharon I."/>
            <person name="Castelle C.J."/>
            <person name="Probst A.J."/>
            <person name="Thomas B.C."/>
            <person name="Singh A."/>
            <person name="Wilkins M.J."/>
            <person name="Karaoz U."/>
            <person name="Brodie E.L."/>
            <person name="Williams K.H."/>
            <person name="Hubbard S.S."/>
            <person name="Banfield J.F."/>
        </authorList>
    </citation>
    <scope>NUCLEOTIDE SEQUENCE [LARGE SCALE GENOMIC DNA]</scope>
</reference>
<dbReference type="Gene3D" id="1.10.3210.10">
    <property type="entry name" value="Hypothetical protein af1432"/>
    <property type="match status" value="1"/>
</dbReference>
<dbReference type="PROSITE" id="PS50110">
    <property type="entry name" value="RESPONSE_REGULATORY"/>
    <property type="match status" value="1"/>
</dbReference>
<dbReference type="Pfam" id="PF00072">
    <property type="entry name" value="Response_reg"/>
    <property type="match status" value="1"/>
</dbReference>
<dbReference type="Pfam" id="PF13487">
    <property type="entry name" value="HD_5"/>
    <property type="match status" value="1"/>
</dbReference>
<sequence length="367" mass="41247">MNQPSILIVDDEIGPRESLRMILKPTYQVYTAEDGKKAIEIIHQQAIDLVTLDLRMPGVSGIEVLKAIKKYNSDIEVVIITGYGTLKTAVDGIRWGVFDYITKPFNVAEIISVIKKAVERRKLNVHLGSLLNNVQELGIKSDFDVVKSTLKENQPLIEKIRKVFNENAKENESGDPVDFMEFIKVLSCTLESKDPYTHGHSGRVSYYSNLIAEKLPFTKEEKNELQIATFLHDIGKVGVSNEYIFKETALTDKEWEIVKQHPIKGVDLIEPLNVSPFILSVIRHHHERMDGKGYPDGLKGDEISLAARVVGLADAYDAMTTDRPYRIALSKDAVIRELRVNAGTQFDPKLVEIFLGFLENGDLIALS</sequence>
<dbReference type="SUPFAM" id="SSF52172">
    <property type="entry name" value="CheY-like"/>
    <property type="match status" value="1"/>
</dbReference>
<feature type="domain" description="Response regulatory" evidence="2">
    <location>
        <begin position="5"/>
        <end position="118"/>
    </location>
</feature>
<feature type="domain" description="HD" evidence="3">
    <location>
        <begin position="197"/>
        <end position="319"/>
    </location>
</feature>
<dbReference type="InterPro" id="IPR006674">
    <property type="entry name" value="HD_domain"/>
</dbReference>
<evidence type="ECO:0000313" key="5">
    <source>
        <dbReference type="EMBL" id="OGL43798.1"/>
    </source>
</evidence>
<dbReference type="Proteomes" id="UP000178797">
    <property type="component" value="Unassembled WGS sequence"/>
</dbReference>
<dbReference type="EMBL" id="MGDE01000209">
    <property type="protein sequence ID" value="OGL43798.1"/>
    <property type="molecule type" value="Genomic_DNA"/>
</dbReference>
<accession>A0A1F7RRP6</accession>
<dbReference type="SMART" id="SM00471">
    <property type="entry name" value="HDc"/>
    <property type="match status" value="1"/>
</dbReference>
<organism evidence="5 6">
    <name type="scientific">Candidatus Schekmanbacteria bacterium RBG_16_38_10</name>
    <dbReference type="NCBI Taxonomy" id="1817879"/>
    <lineage>
        <taxon>Bacteria</taxon>
        <taxon>Candidatus Schekmaniibacteriota</taxon>
    </lineage>
</organism>
<dbReference type="PANTHER" id="PTHR45228">
    <property type="entry name" value="CYCLIC DI-GMP PHOSPHODIESTERASE TM_0186-RELATED"/>
    <property type="match status" value="1"/>
</dbReference>
<dbReference type="PROSITE" id="PS51831">
    <property type="entry name" value="HD"/>
    <property type="match status" value="1"/>
</dbReference>
<dbReference type="SUPFAM" id="SSF109604">
    <property type="entry name" value="HD-domain/PDEase-like"/>
    <property type="match status" value="1"/>
</dbReference>
<dbReference type="GO" id="GO:0000160">
    <property type="term" value="P:phosphorelay signal transduction system"/>
    <property type="evidence" value="ECO:0007669"/>
    <property type="project" value="InterPro"/>
</dbReference>
<evidence type="ECO:0000259" key="2">
    <source>
        <dbReference type="PROSITE" id="PS50110"/>
    </source>
</evidence>
<name>A0A1F7RRP6_9BACT</name>
<evidence type="ECO:0000256" key="1">
    <source>
        <dbReference type="PROSITE-ProRule" id="PRU00169"/>
    </source>
</evidence>
<feature type="domain" description="HD-GYP" evidence="4">
    <location>
        <begin position="175"/>
        <end position="367"/>
    </location>
</feature>
<dbReference type="CDD" id="cd00077">
    <property type="entry name" value="HDc"/>
    <property type="match status" value="1"/>
</dbReference>
<dbReference type="InterPro" id="IPR052020">
    <property type="entry name" value="Cyclic_di-GMP/3'3'-cGAMP_PDE"/>
</dbReference>
<feature type="modified residue" description="4-aspartylphosphate" evidence="1">
    <location>
        <position position="53"/>
    </location>
</feature>
<evidence type="ECO:0000313" key="6">
    <source>
        <dbReference type="Proteomes" id="UP000178797"/>
    </source>
</evidence>
<dbReference type="PROSITE" id="PS51832">
    <property type="entry name" value="HD_GYP"/>
    <property type="match status" value="1"/>
</dbReference>
<dbReference type="InterPro" id="IPR037522">
    <property type="entry name" value="HD_GYP_dom"/>
</dbReference>
<dbReference type="Gene3D" id="3.40.50.2300">
    <property type="match status" value="1"/>
</dbReference>
<evidence type="ECO:0000259" key="3">
    <source>
        <dbReference type="PROSITE" id="PS51831"/>
    </source>
</evidence>
<proteinExistence type="predicted"/>
<dbReference type="AlphaFoldDB" id="A0A1F7RRP6"/>
<keyword evidence="1" id="KW-0597">Phosphoprotein</keyword>